<dbReference type="Proteomes" id="UP000233618">
    <property type="component" value="Unassembled WGS sequence"/>
</dbReference>
<reference evidence="2 3" key="1">
    <citation type="journal article" date="2017" name="Front. Microbiol.">
        <title>Labilibaculum manganireducens gen. nov., sp. nov. and Labilibaculum filiforme sp. nov., Novel Bacteroidetes Isolated from Subsurface Sediments of the Baltic Sea.</title>
        <authorList>
            <person name="Vandieken V."/>
            <person name="Marshall I.P."/>
            <person name="Niemann H."/>
            <person name="Engelen B."/>
            <person name="Cypionka H."/>
        </authorList>
    </citation>
    <scope>NUCLEOTIDE SEQUENCE [LARGE SCALE GENOMIC DNA]</scope>
    <source>
        <strain evidence="2 3">59.10-2M</strain>
    </source>
</reference>
<proteinExistence type="predicted"/>
<feature type="non-terminal residue" evidence="2">
    <location>
        <position position="1"/>
    </location>
</feature>
<organism evidence="2 3">
    <name type="scientific">Labilibaculum manganireducens</name>
    <dbReference type="NCBI Taxonomy" id="1940525"/>
    <lineage>
        <taxon>Bacteria</taxon>
        <taxon>Pseudomonadati</taxon>
        <taxon>Bacteroidota</taxon>
        <taxon>Bacteroidia</taxon>
        <taxon>Marinilabiliales</taxon>
        <taxon>Marinifilaceae</taxon>
        <taxon>Labilibaculum</taxon>
    </lineage>
</organism>
<evidence type="ECO:0000313" key="3">
    <source>
        <dbReference type="Proteomes" id="UP000233618"/>
    </source>
</evidence>
<evidence type="ECO:0000256" key="1">
    <source>
        <dbReference type="SAM" id="MobiDB-lite"/>
    </source>
</evidence>
<dbReference type="Gene3D" id="1.10.530.10">
    <property type="match status" value="1"/>
</dbReference>
<comment type="caution">
    <text evidence="2">The sequence shown here is derived from an EMBL/GenBank/DDBJ whole genome shotgun (WGS) entry which is preliminary data.</text>
</comment>
<dbReference type="EMBL" id="MVDE01000057">
    <property type="protein sequence ID" value="PKQ60638.1"/>
    <property type="molecule type" value="Genomic_DNA"/>
</dbReference>
<protein>
    <recommendedName>
        <fullName evidence="4">Glycoside hydrolase family 19 catalytic domain-containing protein</fullName>
    </recommendedName>
</protein>
<keyword evidence="3" id="KW-1185">Reference proteome</keyword>
<dbReference type="InterPro" id="IPR023346">
    <property type="entry name" value="Lysozyme-like_dom_sf"/>
</dbReference>
<accession>A0A2N3HRE8</accession>
<name>A0A2N3HRE8_9BACT</name>
<dbReference type="SUPFAM" id="SSF53955">
    <property type="entry name" value="Lysozyme-like"/>
    <property type="match status" value="1"/>
</dbReference>
<evidence type="ECO:0008006" key="4">
    <source>
        <dbReference type="Google" id="ProtNLM"/>
    </source>
</evidence>
<dbReference type="RefSeq" id="WP_218973186.1">
    <property type="nucleotide sequence ID" value="NZ_MVDE01000057.1"/>
</dbReference>
<feature type="region of interest" description="Disordered" evidence="1">
    <location>
        <begin position="524"/>
        <end position="544"/>
    </location>
</feature>
<dbReference type="AlphaFoldDB" id="A0A2N3HRE8"/>
<gene>
    <name evidence="2" type="ORF">BZG01_20665</name>
</gene>
<sequence length="544" mass="61026">GITFNQESFETGFGKEFKLIITKTDPLLEKEVELLFLARDNDALLDNAGELKDVLCGRLKIKFIKNIEYVDLNLKFNNLANNQVLAHAMVESYKVEGAFTYEQSFLHGQKLPQPSTLVRKKQVYLKNLALYSGDIDGDDGPGTKTAFKSFWINRAYDTEKFTQEQLLKGIEKEDGNRCTDENGEIKFKILKSALIGSDVVLTISLKDIQSSLLTNNYTDSIQIKIKKNTAVFESFDGIDVSDTGIVEINVNALCTCSRGLTETDFQNLAPNATASDRDSYLNGINIVCNDFGIHTCLEKAHFIAQVLHESANLSATAESNVSATAYGGFPGRGLMQLTYESTYQAYGDFVGDNFTKIENRQKLETAPHSYLSAGWIYTVGKKNDPYNAAKNDDFLEVTARINGAFNGFNDRKTKLTTCKNYLKDLCSEEMLNNNIYNFEDSGISSNTIYSFAWGIWHDSKFTCKSGVTKDDDKAIDGYQKVVDTSTTRRDTYDMTNEDEFSEFKVTENGNEHVYIRTVATQRKNSLEGVNEDESEENNINPINN</sequence>
<evidence type="ECO:0000313" key="2">
    <source>
        <dbReference type="EMBL" id="PKQ60638.1"/>
    </source>
</evidence>